<keyword evidence="8" id="KW-0472">Membrane</keyword>
<dbReference type="Proteomes" id="UP000596660">
    <property type="component" value="Unplaced"/>
</dbReference>
<dbReference type="Gramene" id="AUR62018390-RA">
    <property type="protein sequence ID" value="AUR62018390-RA:cds"/>
    <property type="gene ID" value="AUR62018390"/>
</dbReference>
<proteinExistence type="inferred from homology"/>
<evidence type="ECO:0000256" key="3">
    <source>
        <dbReference type="ARBA" id="ARBA00022723"/>
    </source>
</evidence>
<dbReference type="InterPro" id="IPR001128">
    <property type="entry name" value="Cyt_P450"/>
</dbReference>
<dbReference type="PRINTS" id="PR00385">
    <property type="entry name" value="P450"/>
</dbReference>
<keyword evidence="4 7" id="KW-0560">Oxidoreductase</keyword>
<evidence type="ECO:0000256" key="1">
    <source>
        <dbReference type="ARBA" id="ARBA00001971"/>
    </source>
</evidence>
<keyword evidence="6 7" id="KW-0349">Heme</keyword>
<name>A0A803LT46_CHEQI</name>
<dbReference type="PROSITE" id="PS00086">
    <property type="entry name" value="CYTOCHROME_P450"/>
    <property type="match status" value="1"/>
</dbReference>
<evidence type="ECO:0000256" key="2">
    <source>
        <dbReference type="ARBA" id="ARBA00010617"/>
    </source>
</evidence>
<dbReference type="GO" id="GO:0020037">
    <property type="term" value="F:heme binding"/>
    <property type="evidence" value="ECO:0007669"/>
    <property type="project" value="InterPro"/>
</dbReference>
<dbReference type="PANTHER" id="PTHR24296">
    <property type="entry name" value="CYTOCHROME P450"/>
    <property type="match status" value="1"/>
</dbReference>
<dbReference type="KEGG" id="cqi:110711771"/>
<accession>A0A803LT46</accession>
<evidence type="ECO:0000256" key="4">
    <source>
        <dbReference type="ARBA" id="ARBA00023002"/>
    </source>
</evidence>
<organism evidence="9 10">
    <name type="scientific">Chenopodium quinoa</name>
    <name type="common">Quinoa</name>
    <dbReference type="NCBI Taxonomy" id="63459"/>
    <lineage>
        <taxon>Eukaryota</taxon>
        <taxon>Viridiplantae</taxon>
        <taxon>Streptophyta</taxon>
        <taxon>Embryophyta</taxon>
        <taxon>Tracheophyta</taxon>
        <taxon>Spermatophyta</taxon>
        <taxon>Magnoliopsida</taxon>
        <taxon>eudicotyledons</taxon>
        <taxon>Gunneridae</taxon>
        <taxon>Pentapetalae</taxon>
        <taxon>Caryophyllales</taxon>
        <taxon>Chenopodiaceae</taxon>
        <taxon>Chenopodioideae</taxon>
        <taxon>Atripliceae</taxon>
        <taxon>Chenopodium</taxon>
    </lineage>
</organism>
<dbReference type="Pfam" id="PF00067">
    <property type="entry name" value="p450"/>
    <property type="match status" value="1"/>
</dbReference>
<dbReference type="OMA" id="MISIKVM"/>
<dbReference type="GO" id="GO:0016705">
    <property type="term" value="F:oxidoreductase activity, acting on paired donors, with incorporation or reduction of molecular oxygen"/>
    <property type="evidence" value="ECO:0007669"/>
    <property type="project" value="InterPro"/>
</dbReference>
<feature type="transmembrane region" description="Helical" evidence="8">
    <location>
        <begin position="6"/>
        <end position="24"/>
    </location>
</feature>
<sequence length="512" mass="59167">MEINLAILSITTLFLVPLLYFILLKPKTIHYGFKKYPIFGMIPDFLRNRHRFLEWSTDVLSTIPTYTSVFYRFVGGNHGVLTADPANIEHILKTRIEIYPKGTRFLSILQDFLGTGIFNADGSLWRLQRKTASFAFNMRSLRNFLLNSVQVEIINRLNPILEEASGSNRVLDLQDVLERFAFDNVCKLSFNVDPGCLNRFGSSESEFMRAFNDATELSSGRFLYALPMLWIIKRFFNFGSENKLMKSIVTVHEYADDIIRLRLEEEKSNKGNKYDDLLSRFIDAMLDNSRSFVTNSIKFLRDVVISVILAGKDTTSTGLSWLFWLLSHNPDVVEKIRVEIDHIRVRNKKVIGSTYDYEELQEMHYLHAVISESLRLYPPVPVDTKACLEDDVLPDGTRVKKGWFVMYHIYAMGRIEGIWGKDCSEFKPERWLENGVFKPDSPFRYPVFNAGPRVCLGKDMAYIQMKSIVASVLEQYDVDVLGKEKRPDYILSLTLRMKNGLPVRLSKRKSIM</sequence>
<keyword evidence="3 6" id="KW-0479">Metal-binding</keyword>
<evidence type="ECO:0000256" key="6">
    <source>
        <dbReference type="PIRSR" id="PIRSR602401-1"/>
    </source>
</evidence>
<dbReference type="GO" id="GO:0006629">
    <property type="term" value="P:lipid metabolic process"/>
    <property type="evidence" value="ECO:0007669"/>
    <property type="project" value="UniProtKB-ARBA"/>
</dbReference>
<dbReference type="InterPro" id="IPR017972">
    <property type="entry name" value="Cyt_P450_CS"/>
</dbReference>
<evidence type="ECO:0000313" key="10">
    <source>
        <dbReference type="Proteomes" id="UP000596660"/>
    </source>
</evidence>
<dbReference type="EnsemblPlants" id="AUR62018390-RA">
    <property type="protein sequence ID" value="AUR62018390-RA:cds"/>
    <property type="gene ID" value="AUR62018390"/>
</dbReference>
<dbReference type="CDD" id="cd11064">
    <property type="entry name" value="CYP86A"/>
    <property type="match status" value="1"/>
</dbReference>
<evidence type="ECO:0000256" key="5">
    <source>
        <dbReference type="ARBA" id="ARBA00023004"/>
    </source>
</evidence>
<protein>
    <recommendedName>
        <fullName evidence="11">Cytochrome P450</fullName>
    </recommendedName>
</protein>
<reference evidence="9" key="2">
    <citation type="submission" date="2021-03" db="UniProtKB">
        <authorList>
            <consortium name="EnsemblPlants"/>
        </authorList>
    </citation>
    <scope>IDENTIFICATION</scope>
</reference>
<dbReference type="AlphaFoldDB" id="A0A803LT46"/>
<keyword evidence="8" id="KW-1133">Transmembrane helix</keyword>
<keyword evidence="8" id="KW-0812">Transmembrane</keyword>
<gene>
    <name evidence="9" type="primary">LOC110711771</name>
</gene>
<reference evidence="9" key="1">
    <citation type="journal article" date="2017" name="Nature">
        <title>The genome of Chenopodium quinoa.</title>
        <authorList>
            <person name="Jarvis D.E."/>
            <person name="Ho Y.S."/>
            <person name="Lightfoot D.J."/>
            <person name="Schmoeckel S.M."/>
            <person name="Li B."/>
            <person name="Borm T.J.A."/>
            <person name="Ohyanagi H."/>
            <person name="Mineta K."/>
            <person name="Michell C.T."/>
            <person name="Saber N."/>
            <person name="Kharbatia N.M."/>
            <person name="Rupper R.R."/>
            <person name="Sharp A.R."/>
            <person name="Dally N."/>
            <person name="Boughton B.A."/>
            <person name="Woo Y.H."/>
            <person name="Gao G."/>
            <person name="Schijlen E.G.W.M."/>
            <person name="Guo X."/>
            <person name="Momin A.A."/>
            <person name="Negrao S."/>
            <person name="Al-Babili S."/>
            <person name="Gehring C."/>
            <person name="Roessner U."/>
            <person name="Jung C."/>
            <person name="Murphy K."/>
            <person name="Arold S.T."/>
            <person name="Gojobori T."/>
            <person name="van der Linden C.G."/>
            <person name="van Loo E.N."/>
            <person name="Jellen E.N."/>
            <person name="Maughan P.J."/>
            <person name="Tester M."/>
        </authorList>
    </citation>
    <scope>NUCLEOTIDE SEQUENCE [LARGE SCALE GENOMIC DNA]</scope>
    <source>
        <strain evidence="9">cv. PI 614886</strain>
    </source>
</reference>
<dbReference type="GO" id="GO:0005506">
    <property type="term" value="F:iron ion binding"/>
    <property type="evidence" value="ECO:0007669"/>
    <property type="project" value="InterPro"/>
</dbReference>
<keyword evidence="5 6" id="KW-0408">Iron</keyword>
<dbReference type="RefSeq" id="XP_021745881.1">
    <property type="nucleotide sequence ID" value="XM_021890189.1"/>
</dbReference>
<evidence type="ECO:0000256" key="7">
    <source>
        <dbReference type="RuleBase" id="RU000461"/>
    </source>
</evidence>
<feature type="binding site" description="axial binding residue" evidence="6">
    <location>
        <position position="455"/>
    </location>
    <ligand>
        <name>heme</name>
        <dbReference type="ChEBI" id="CHEBI:30413"/>
    </ligand>
    <ligandPart>
        <name>Fe</name>
        <dbReference type="ChEBI" id="CHEBI:18248"/>
    </ligandPart>
</feature>
<dbReference type="PRINTS" id="PR00463">
    <property type="entry name" value="EP450I"/>
</dbReference>
<evidence type="ECO:0000256" key="8">
    <source>
        <dbReference type="SAM" id="Phobius"/>
    </source>
</evidence>
<comment type="similarity">
    <text evidence="2 7">Belongs to the cytochrome P450 family.</text>
</comment>
<keyword evidence="7" id="KW-0503">Monooxygenase</keyword>
<dbReference type="GO" id="GO:0004497">
    <property type="term" value="F:monooxygenase activity"/>
    <property type="evidence" value="ECO:0007669"/>
    <property type="project" value="UniProtKB-KW"/>
</dbReference>
<evidence type="ECO:0000313" key="9">
    <source>
        <dbReference type="EnsemblPlants" id="AUR62018390-RA:cds"/>
    </source>
</evidence>
<dbReference type="SUPFAM" id="SSF48264">
    <property type="entry name" value="Cytochrome P450"/>
    <property type="match status" value="1"/>
</dbReference>
<evidence type="ECO:0008006" key="11">
    <source>
        <dbReference type="Google" id="ProtNLM"/>
    </source>
</evidence>
<dbReference type="Gene3D" id="1.10.630.10">
    <property type="entry name" value="Cytochrome P450"/>
    <property type="match status" value="1"/>
</dbReference>
<dbReference type="SMR" id="A0A803LT46"/>
<keyword evidence="10" id="KW-1185">Reference proteome</keyword>
<dbReference type="GeneID" id="110711771"/>
<dbReference type="InterPro" id="IPR036396">
    <property type="entry name" value="Cyt_P450_sf"/>
</dbReference>
<dbReference type="OrthoDB" id="1470350at2759"/>
<comment type="cofactor">
    <cofactor evidence="1 6">
        <name>heme</name>
        <dbReference type="ChEBI" id="CHEBI:30413"/>
    </cofactor>
</comment>
<dbReference type="InterPro" id="IPR002401">
    <property type="entry name" value="Cyt_P450_E_grp-I"/>
</dbReference>